<feature type="domain" description="Rubrerythrin diiron-binding" evidence="2">
    <location>
        <begin position="32"/>
        <end position="164"/>
    </location>
</feature>
<dbReference type="PANTHER" id="PTHR33531">
    <property type="entry name" value="RUBRERYTHRIN SUBFAMILY"/>
    <property type="match status" value="1"/>
</dbReference>
<dbReference type="GO" id="GO:0046872">
    <property type="term" value="F:metal ion binding"/>
    <property type="evidence" value="ECO:0007669"/>
    <property type="project" value="InterPro"/>
</dbReference>
<dbReference type="KEGG" id="thei:K1720_01170"/>
<evidence type="ECO:0000313" key="3">
    <source>
        <dbReference type="EMBL" id="USH00824.1"/>
    </source>
</evidence>
<reference evidence="3 4" key="1">
    <citation type="submission" date="2021-08" db="EMBL/GenBank/DDBJ databases">
        <title>Thermococcus onnuriiensis IOH2.</title>
        <authorList>
            <person name="Park Y.-J."/>
        </authorList>
    </citation>
    <scope>NUCLEOTIDE SEQUENCE [LARGE SCALE GENOMIC DNA]</scope>
    <source>
        <strain evidence="3 4">IOH2</strain>
    </source>
</reference>
<dbReference type="Gene3D" id="1.20.1260.10">
    <property type="match status" value="1"/>
</dbReference>
<dbReference type="AlphaFoldDB" id="A0A9E7MBN2"/>
<dbReference type="InterPro" id="IPR003251">
    <property type="entry name" value="Rr_diiron-bd_dom"/>
</dbReference>
<dbReference type="PANTHER" id="PTHR33531:SF10">
    <property type="entry name" value="BLR7895 PROTEIN"/>
    <property type="match status" value="1"/>
</dbReference>
<name>A0A9E7MBN2_9EURY</name>
<dbReference type="InterPro" id="IPR012347">
    <property type="entry name" value="Ferritin-like"/>
</dbReference>
<dbReference type="Proteomes" id="UP001056425">
    <property type="component" value="Chromosome"/>
</dbReference>
<proteinExistence type="predicted"/>
<keyword evidence="4" id="KW-1185">Reference proteome</keyword>
<dbReference type="Pfam" id="PF02915">
    <property type="entry name" value="Rubrerythrin"/>
    <property type="match status" value="1"/>
</dbReference>
<dbReference type="InterPro" id="IPR009078">
    <property type="entry name" value="Ferritin-like_SF"/>
</dbReference>
<dbReference type="CDD" id="cd01045">
    <property type="entry name" value="Ferritin_like_AB"/>
    <property type="match status" value="1"/>
</dbReference>
<evidence type="ECO:0000256" key="1">
    <source>
        <dbReference type="SAM" id="MobiDB-lite"/>
    </source>
</evidence>
<organism evidence="3 4">
    <name type="scientific">Thermococcus argininiproducens</name>
    <dbReference type="NCBI Taxonomy" id="2866384"/>
    <lineage>
        <taxon>Archaea</taxon>
        <taxon>Methanobacteriati</taxon>
        <taxon>Methanobacteriota</taxon>
        <taxon>Thermococci</taxon>
        <taxon>Thermococcales</taxon>
        <taxon>Thermococcaceae</taxon>
        <taxon>Thermococcus</taxon>
    </lineage>
</organism>
<dbReference type="SUPFAM" id="SSF47240">
    <property type="entry name" value="Ferritin-like"/>
    <property type="match status" value="1"/>
</dbReference>
<dbReference type="EMBL" id="CP080572">
    <property type="protein sequence ID" value="USH00824.1"/>
    <property type="molecule type" value="Genomic_DNA"/>
</dbReference>
<accession>A0A9E7MBN2</accession>
<dbReference type="GeneID" id="72776911"/>
<evidence type="ECO:0000313" key="4">
    <source>
        <dbReference type="Proteomes" id="UP001056425"/>
    </source>
</evidence>
<feature type="region of interest" description="Disordered" evidence="1">
    <location>
        <begin position="187"/>
        <end position="209"/>
    </location>
</feature>
<evidence type="ECO:0000259" key="2">
    <source>
        <dbReference type="Pfam" id="PF02915"/>
    </source>
</evidence>
<protein>
    <submittedName>
        <fullName evidence="3">Ferritin family protein</fullName>
    </submittedName>
</protein>
<dbReference type="RefSeq" id="WP_251950435.1">
    <property type="nucleotide sequence ID" value="NZ_CP080572.1"/>
</dbReference>
<feature type="compositionally biased region" description="Basic and acidic residues" evidence="1">
    <location>
        <begin position="187"/>
        <end position="200"/>
    </location>
</feature>
<gene>
    <name evidence="3" type="ORF">K1720_01170</name>
</gene>
<dbReference type="GO" id="GO:0016491">
    <property type="term" value="F:oxidoreductase activity"/>
    <property type="evidence" value="ECO:0007669"/>
    <property type="project" value="InterPro"/>
</dbReference>
<sequence length="209" mass="25396">MGSPIEEFMREVDVKEQIRERLKRIASLSLKDILAYAISCEKEATKLYMFLYENVPTQYQKEYFKQFIDTERSHDEKVERIFKTLFPNEEPKIVESGMWRKLFERKLKTVKDYLDILKIAMESEKLAEEMYLILQKHSENLEHKRIFMRLANDEKEHYMFVAKEYDFYRKLKAESELKELISEIAREKEKEKKQNTEKDSYTQIYSQTP</sequence>